<dbReference type="RefSeq" id="WP_006067721.1">
    <property type="nucleotide sequence ID" value="NZ_AOHY01000054.1"/>
</dbReference>
<dbReference type="InterPro" id="IPR002822">
    <property type="entry name" value="Ni_insertion"/>
</dbReference>
<dbReference type="Pfam" id="PF01969">
    <property type="entry name" value="Ni_insertion"/>
    <property type="match status" value="1"/>
</dbReference>
<sequence length="36" mass="3896">MTVLETDLDDTTPEILGGLRERLADTGARDAGVTHR</sequence>
<proteinExistence type="predicted"/>
<comment type="caution">
    <text evidence="2">The sequence shown here is derived from an EMBL/GenBank/DDBJ whole genome shotgun (WGS) entry which is preliminary data.</text>
</comment>
<dbReference type="PATRIC" id="fig|1227500.6.peg.3634"/>
<dbReference type="GeneID" id="96090363"/>
<evidence type="ECO:0000313" key="3">
    <source>
        <dbReference type="Proteomes" id="UP000011690"/>
    </source>
</evidence>
<feature type="region of interest" description="Disordered" evidence="1">
    <location>
        <begin position="1"/>
        <end position="36"/>
    </location>
</feature>
<dbReference type="Proteomes" id="UP000011690">
    <property type="component" value="Unassembled WGS sequence"/>
</dbReference>
<dbReference type="EMBL" id="AOHY01000054">
    <property type="protein sequence ID" value="ELY44011.1"/>
    <property type="molecule type" value="Genomic_DNA"/>
</dbReference>
<feature type="compositionally biased region" description="Basic and acidic residues" evidence="1">
    <location>
        <begin position="19"/>
        <end position="28"/>
    </location>
</feature>
<reference evidence="2 3" key="1">
    <citation type="journal article" date="2014" name="PLoS Genet.">
        <title>Phylogenetically driven sequencing of extremely halophilic archaea reveals strategies for static and dynamic osmo-response.</title>
        <authorList>
            <person name="Becker E.A."/>
            <person name="Seitzer P.M."/>
            <person name="Tritt A."/>
            <person name="Larsen D."/>
            <person name="Krusor M."/>
            <person name="Yao A.I."/>
            <person name="Wu D."/>
            <person name="Madern D."/>
            <person name="Eisen J.A."/>
            <person name="Darling A.E."/>
            <person name="Facciotti M.T."/>
        </authorList>
    </citation>
    <scope>NUCLEOTIDE SEQUENCE [LARGE SCALE GENOMIC DNA]</scope>
    <source>
        <strain evidence="2 3">JCM 10635</strain>
    </source>
</reference>
<accession>L9W425</accession>
<keyword evidence="3" id="KW-1185">Reference proteome</keyword>
<organism evidence="2 3">
    <name type="scientific">Natronorubrum bangense JCM 10635</name>
    <dbReference type="NCBI Taxonomy" id="1227500"/>
    <lineage>
        <taxon>Archaea</taxon>
        <taxon>Methanobacteriati</taxon>
        <taxon>Methanobacteriota</taxon>
        <taxon>Stenosarchaea group</taxon>
        <taxon>Halobacteria</taxon>
        <taxon>Halobacteriales</taxon>
        <taxon>Natrialbaceae</taxon>
        <taxon>Natronorubrum</taxon>
    </lineage>
</organism>
<name>L9W425_9EURY</name>
<protein>
    <submittedName>
        <fullName evidence="2">Uncharacterized protein</fullName>
    </submittedName>
</protein>
<evidence type="ECO:0000256" key="1">
    <source>
        <dbReference type="SAM" id="MobiDB-lite"/>
    </source>
</evidence>
<dbReference type="Gene3D" id="3.30.70.1380">
    <property type="entry name" value="Transcriptional regulatory protein pf0864 domain like"/>
    <property type="match status" value="1"/>
</dbReference>
<evidence type="ECO:0000313" key="2">
    <source>
        <dbReference type="EMBL" id="ELY44011.1"/>
    </source>
</evidence>
<dbReference type="AlphaFoldDB" id="L9W425"/>
<gene>
    <name evidence="2" type="ORF">C494_18008</name>
</gene>
<feature type="compositionally biased region" description="Acidic residues" evidence="1">
    <location>
        <begin position="1"/>
        <end position="12"/>
    </location>
</feature>